<evidence type="ECO:0000313" key="2">
    <source>
        <dbReference type="EMBL" id="KNC49085.1"/>
    </source>
</evidence>
<dbReference type="Proteomes" id="UP000054408">
    <property type="component" value="Unassembled WGS sequence"/>
</dbReference>
<dbReference type="GeneID" id="25564546"/>
<organism evidence="2 3">
    <name type="scientific">Thecamonas trahens ATCC 50062</name>
    <dbReference type="NCBI Taxonomy" id="461836"/>
    <lineage>
        <taxon>Eukaryota</taxon>
        <taxon>Apusozoa</taxon>
        <taxon>Apusomonadida</taxon>
        <taxon>Apusomonadidae</taxon>
        <taxon>Thecamonas</taxon>
    </lineage>
</organism>
<feature type="compositionally biased region" description="Basic residues" evidence="1">
    <location>
        <begin position="439"/>
        <end position="462"/>
    </location>
</feature>
<protein>
    <submittedName>
        <fullName evidence="2">Uncharacterized protein</fullName>
    </submittedName>
</protein>
<feature type="region of interest" description="Disordered" evidence="1">
    <location>
        <begin position="436"/>
        <end position="466"/>
    </location>
</feature>
<dbReference type="AlphaFoldDB" id="A0A0L0DA35"/>
<evidence type="ECO:0000256" key="1">
    <source>
        <dbReference type="SAM" id="MobiDB-lite"/>
    </source>
</evidence>
<sequence length="584" mass="62186">MVKSLVQTCPEWPPLPDTLGSVAFNERVWFLTASPAAVSNLFSNIILAEYGHAEAPLLESMIRLEAARAAYAAADYMLAMEKMFEALEFWIFVMPPADKHRKRLQKSVLASIAPLTAAGQSHGDAAPARVSENDEAATQAVFLLKRALTFLKAKYVTKNKADLLALVHNALATVSFHTGSLALARVYLEKAMDGSSRWLSVASGPPFKNVLARGTAIATALRHALLMYADDAYLRALTRTRLALELACRAHAGWAWSSLSWYDVPASELIGVACHNAAVYVIVSSSRVELALAAAAAAEAANSTSVSDAAASALAADLVDAMAAHDLSPDAAATALEMARIPRPLEELTVELADLEAALAAEDKKLRVGLSASHSGRPSSASTRLIPALASSAAHPRAHLEAPPGTRSRRKASEKPMTSISTYIALQHAPPDEALARKTAARKAAARKSRAAKAERRRKARLQRAQLSLPDSVSRADTLAMLEESLEVYAPHREGVHVVWDAEDSDASWLMPSSFDANADTAASPPSRLGIDALATTAEPSIQHAAPPHLVPSTSLCSALTTAPSSATYCPPDIWIRTVDPFAE</sequence>
<evidence type="ECO:0000313" key="3">
    <source>
        <dbReference type="Proteomes" id="UP000054408"/>
    </source>
</evidence>
<reference evidence="2 3" key="1">
    <citation type="submission" date="2010-05" db="EMBL/GenBank/DDBJ databases">
        <title>The Genome Sequence of Thecamonas trahens ATCC 50062.</title>
        <authorList>
            <consortium name="The Broad Institute Genome Sequencing Platform"/>
            <person name="Russ C."/>
            <person name="Cuomo C."/>
            <person name="Shea T."/>
            <person name="Young S.K."/>
            <person name="Zeng Q."/>
            <person name="Koehrsen M."/>
            <person name="Haas B."/>
            <person name="Borodovsky M."/>
            <person name="Guigo R."/>
            <person name="Alvarado L."/>
            <person name="Berlin A."/>
            <person name="Bochicchio J."/>
            <person name="Borenstein D."/>
            <person name="Chapman S."/>
            <person name="Chen Z."/>
            <person name="Freedman E."/>
            <person name="Gellesch M."/>
            <person name="Goldberg J."/>
            <person name="Griggs A."/>
            <person name="Gujja S."/>
            <person name="Heilman E."/>
            <person name="Heiman D."/>
            <person name="Hepburn T."/>
            <person name="Howarth C."/>
            <person name="Jen D."/>
            <person name="Larson L."/>
            <person name="Mehta T."/>
            <person name="Park D."/>
            <person name="Pearson M."/>
            <person name="Roberts A."/>
            <person name="Saif S."/>
            <person name="Shenoy N."/>
            <person name="Sisk P."/>
            <person name="Stolte C."/>
            <person name="Sykes S."/>
            <person name="Thomson T."/>
            <person name="Walk T."/>
            <person name="White J."/>
            <person name="Yandava C."/>
            <person name="Burger G."/>
            <person name="Gray M.W."/>
            <person name="Holland P.W.H."/>
            <person name="King N."/>
            <person name="Lang F.B.F."/>
            <person name="Roger A.J."/>
            <person name="Ruiz-Trillo I."/>
            <person name="Lander E."/>
            <person name="Nusbaum C."/>
        </authorList>
    </citation>
    <scope>NUCLEOTIDE SEQUENCE [LARGE SCALE GENOMIC DNA]</scope>
    <source>
        <strain evidence="2 3">ATCC 50062</strain>
    </source>
</reference>
<dbReference type="RefSeq" id="XP_013758116.1">
    <property type="nucleotide sequence ID" value="XM_013902662.1"/>
</dbReference>
<accession>A0A0L0DA35</accession>
<proteinExistence type="predicted"/>
<dbReference type="EMBL" id="GL349453">
    <property type="protein sequence ID" value="KNC49085.1"/>
    <property type="molecule type" value="Genomic_DNA"/>
</dbReference>
<gene>
    <name evidence="2" type="ORF">AMSG_05049</name>
</gene>
<name>A0A0L0DA35_THETB</name>
<keyword evidence="3" id="KW-1185">Reference proteome</keyword>
<feature type="region of interest" description="Disordered" evidence="1">
    <location>
        <begin position="391"/>
        <end position="417"/>
    </location>
</feature>